<dbReference type="SMART" id="SM00220">
    <property type="entry name" value="S_TKc"/>
    <property type="match status" value="1"/>
</dbReference>
<feature type="transmembrane region" description="Helical" evidence="9">
    <location>
        <begin position="481"/>
        <end position="504"/>
    </location>
</feature>
<evidence type="ECO:0000256" key="7">
    <source>
        <dbReference type="PROSITE-ProRule" id="PRU10141"/>
    </source>
</evidence>
<name>A0ABN2HE00_9ACTN</name>
<dbReference type="InterPro" id="IPR000719">
    <property type="entry name" value="Prot_kinase_dom"/>
</dbReference>
<protein>
    <recommendedName>
        <fullName evidence="1">non-specific serine/threonine protein kinase</fullName>
        <ecNumber evidence="1">2.7.11.1</ecNumber>
    </recommendedName>
</protein>
<dbReference type="PANTHER" id="PTHR43289">
    <property type="entry name" value="MITOGEN-ACTIVATED PROTEIN KINASE KINASE KINASE 20-RELATED"/>
    <property type="match status" value="1"/>
</dbReference>
<keyword evidence="12" id="KW-1185">Reference proteome</keyword>
<evidence type="ECO:0000256" key="1">
    <source>
        <dbReference type="ARBA" id="ARBA00012513"/>
    </source>
</evidence>
<evidence type="ECO:0000256" key="9">
    <source>
        <dbReference type="SAM" id="Phobius"/>
    </source>
</evidence>
<dbReference type="EMBL" id="BAAANY010000014">
    <property type="protein sequence ID" value="GAA1686336.1"/>
    <property type="molecule type" value="Genomic_DNA"/>
</dbReference>
<dbReference type="RefSeq" id="WP_344311726.1">
    <property type="nucleotide sequence ID" value="NZ_BAAANY010000014.1"/>
</dbReference>
<keyword evidence="9" id="KW-0472">Membrane</keyword>
<dbReference type="EC" id="2.7.11.1" evidence="1"/>
<feature type="compositionally biased region" description="Pro residues" evidence="8">
    <location>
        <begin position="419"/>
        <end position="437"/>
    </location>
</feature>
<feature type="compositionally biased region" description="Low complexity" evidence="8">
    <location>
        <begin position="519"/>
        <end position="528"/>
    </location>
</feature>
<gene>
    <name evidence="11" type="ORF">GCM10009765_39740</name>
</gene>
<evidence type="ECO:0000256" key="6">
    <source>
        <dbReference type="ARBA" id="ARBA00022840"/>
    </source>
</evidence>
<feature type="domain" description="Protein kinase" evidence="10">
    <location>
        <begin position="16"/>
        <end position="274"/>
    </location>
</feature>
<comment type="caution">
    <text evidence="11">The sequence shown here is derived from an EMBL/GenBank/DDBJ whole genome shotgun (WGS) entry which is preliminary data.</text>
</comment>
<evidence type="ECO:0000259" key="10">
    <source>
        <dbReference type="PROSITE" id="PS50011"/>
    </source>
</evidence>
<keyword evidence="4 7" id="KW-0547">Nucleotide-binding</keyword>
<feature type="binding site" evidence="7">
    <location>
        <position position="45"/>
    </location>
    <ligand>
        <name>ATP</name>
        <dbReference type="ChEBI" id="CHEBI:30616"/>
    </ligand>
</feature>
<evidence type="ECO:0000313" key="11">
    <source>
        <dbReference type="EMBL" id="GAA1686336.1"/>
    </source>
</evidence>
<evidence type="ECO:0000256" key="4">
    <source>
        <dbReference type="ARBA" id="ARBA00022741"/>
    </source>
</evidence>
<dbReference type="PANTHER" id="PTHR43289:SF6">
    <property type="entry name" value="SERINE_THREONINE-PROTEIN KINASE NEKL-3"/>
    <property type="match status" value="1"/>
</dbReference>
<dbReference type="InterPro" id="IPR017441">
    <property type="entry name" value="Protein_kinase_ATP_BS"/>
</dbReference>
<dbReference type="Gene3D" id="1.10.510.10">
    <property type="entry name" value="Transferase(Phosphotransferase) domain 1"/>
    <property type="match status" value="1"/>
</dbReference>
<dbReference type="PROSITE" id="PS00107">
    <property type="entry name" value="PROTEIN_KINASE_ATP"/>
    <property type="match status" value="1"/>
</dbReference>
<reference evidence="11 12" key="1">
    <citation type="journal article" date="2019" name="Int. J. Syst. Evol. Microbiol.">
        <title>The Global Catalogue of Microorganisms (GCM) 10K type strain sequencing project: providing services to taxonomists for standard genome sequencing and annotation.</title>
        <authorList>
            <consortium name="The Broad Institute Genomics Platform"/>
            <consortium name="The Broad Institute Genome Sequencing Center for Infectious Disease"/>
            <person name="Wu L."/>
            <person name="Ma J."/>
        </authorList>
    </citation>
    <scope>NUCLEOTIDE SEQUENCE [LARGE SCALE GENOMIC DNA]</scope>
    <source>
        <strain evidence="11 12">JCM 14718</strain>
    </source>
</reference>
<keyword evidence="9" id="KW-1133">Transmembrane helix</keyword>
<proteinExistence type="predicted"/>
<dbReference type="PROSITE" id="PS00108">
    <property type="entry name" value="PROTEIN_KINASE_ST"/>
    <property type="match status" value="1"/>
</dbReference>
<evidence type="ECO:0000256" key="8">
    <source>
        <dbReference type="SAM" id="MobiDB-lite"/>
    </source>
</evidence>
<dbReference type="PROSITE" id="PS50011">
    <property type="entry name" value="PROTEIN_KINASE_DOM"/>
    <property type="match status" value="1"/>
</dbReference>
<evidence type="ECO:0000256" key="5">
    <source>
        <dbReference type="ARBA" id="ARBA00022777"/>
    </source>
</evidence>
<feature type="region of interest" description="Disordered" evidence="8">
    <location>
        <begin position="372"/>
        <end position="476"/>
    </location>
</feature>
<evidence type="ECO:0000256" key="3">
    <source>
        <dbReference type="ARBA" id="ARBA00022679"/>
    </source>
</evidence>
<feature type="compositionally biased region" description="Low complexity" evidence="8">
    <location>
        <begin position="409"/>
        <end position="418"/>
    </location>
</feature>
<dbReference type="InterPro" id="IPR011009">
    <property type="entry name" value="Kinase-like_dom_sf"/>
</dbReference>
<dbReference type="CDD" id="cd14014">
    <property type="entry name" value="STKc_PknB_like"/>
    <property type="match status" value="1"/>
</dbReference>
<feature type="region of interest" description="Disordered" evidence="8">
    <location>
        <begin position="510"/>
        <end position="534"/>
    </location>
</feature>
<keyword evidence="5" id="KW-0418">Kinase</keyword>
<sequence length="690" mass="72217">MVGAPAGESRVIAERYTVVSAIGQGGMGRVWRARDLILDREVALKELLLPSTMSATVRKEMSDRLIKEARLGARLRHPAIVRVYDVLTVDGNPWMVMELITGKSLDDMVLDSGPLPAPRVAEIGLELLGALGAAHRAGVLHRDVKPANVIIDNDGSTSLTDFGIAFELDKTSLTAPGLMIGSPPFIAPERVRGETVGPPSDLFSLGATLYAAVEGRPPFDREGPLPTLAAILNEPPDPYRLAGPLQPVLTGLLEKDQYRRLSAQGAAEALERAIRGGSASPSLLPPTAAVPAQPPPPLTWPGAAHTGGTPVSGAPASGQPGPVYGHLVSGQPGAYGHQPVGPGAVPAPPSEEDASTVQVHQTQVLPMGQLPIGRASVSAPPAPQPTGQPTERPTRRPTERPTERPTGRPPTGHAAVSSPPAPLPPVPHPLPPAPQPPVSGRTTAPSSPPYGYGQPQVHPTPQPHQPPYQPPPPRRRSKTPLVIIGIVLALALAAGAGIVVVLSLNHDKANTATPPTPQPTYSTNPSSTGTPAPSVSPVSLFPGYLVPVPATWERKDSGDPTLIGYGPLNNPDSQKIRISFSNPGGPGTSSALKVFQDGSEARADAAAGSRYYIPGFHVLTLKATSFAGRSDGAIWEFTWSNNGVQRHNLLYGAIGQNGKSYQLSYMANESDFATYLPLFQQVVAGTKVSL</sequence>
<dbReference type="Pfam" id="PF00069">
    <property type="entry name" value="Pkinase"/>
    <property type="match status" value="1"/>
</dbReference>
<keyword evidence="9" id="KW-0812">Transmembrane</keyword>
<keyword evidence="2" id="KW-0723">Serine/threonine-protein kinase</keyword>
<keyword evidence="3" id="KW-0808">Transferase</keyword>
<evidence type="ECO:0000313" key="12">
    <source>
        <dbReference type="Proteomes" id="UP001500618"/>
    </source>
</evidence>
<feature type="region of interest" description="Disordered" evidence="8">
    <location>
        <begin position="277"/>
        <end position="359"/>
    </location>
</feature>
<keyword evidence="6 7" id="KW-0067">ATP-binding</keyword>
<feature type="compositionally biased region" description="Pro residues" evidence="8">
    <location>
        <begin position="458"/>
        <end position="472"/>
    </location>
</feature>
<organism evidence="11 12">
    <name type="scientific">Fodinicola feengrottensis</name>
    <dbReference type="NCBI Taxonomy" id="435914"/>
    <lineage>
        <taxon>Bacteria</taxon>
        <taxon>Bacillati</taxon>
        <taxon>Actinomycetota</taxon>
        <taxon>Actinomycetes</taxon>
        <taxon>Mycobacteriales</taxon>
        <taxon>Fodinicola</taxon>
    </lineage>
</organism>
<dbReference type="InterPro" id="IPR008271">
    <property type="entry name" value="Ser/Thr_kinase_AS"/>
</dbReference>
<accession>A0ABN2HE00</accession>
<dbReference type="Gene3D" id="3.30.200.20">
    <property type="entry name" value="Phosphorylase Kinase, domain 1"/>
    <property type="match status" value="1"/>
</dbReference>
<dbReference type="SUPFAM" id="SSF56112">
    <property type="entry name" value="Protein kinase-like (PK-like)"/>
    <property type="match status" value="1"/>
</dbReference>
<evidence type="ECO:0000256" key="2">
    <source>
        <dbReference type="ARBA" id="ARBA00022527"/>
    </source>
</evidence>
<feature type="compositionally biased region" description="Basic and acidic residues" evidence="8">
    <location>
        <begin position="392"/>
        <end position="406"/>
    </location>
</feature>
<dbReference type="Proteomes" id="UP001500618">
    <property type="component" value="Unassembled WGS sequence"/>
</dbReference>